<dbReference type="HOGENOM" id="CLU_096028_2_3_10"/>
<dbReference type="EMBL" id="AEPD01000020">
    <property type="protein sequence ID" value="EFU31054.1"/>
    <property type="molecule type" value="Genomic_DNA"/>
</dbReference>
<dbReference type="PANTHER" id="PTHR28008:SF1">
    <property type="entry name" value="DOMAIN PROTEIN, PUTATIVE (AFU_ORTHOLOGUE AFUA_3G10980)-RELATED"/>
    <property type="match status" value="1"/>
</dbReference>
<keyword evidence="1" id="KW-1133">Transmembrane helix</keyword>
<organism evidence="2 3">
    <name type="scientific">Segatella buccae ATCC 33574</name>
    <dbReference type="NCBI Taxonomy" id="873513"/>
    <lineage>
        <taxon>Bacteria</taxon>
        <taxon>Pseudomonadati</taxon>
        <taxon>Bacteroidota</taxon>
        <taxon>Bacteroidia</taxon>
        <taxon>Bacteroidales</taxon>
        <taxon>Prevotellaceae</taxon>
        <taxon>Segatella</taxon>
    </lineage>
</organism>
<dbReference type="NCBIfam" id="NF037970">
    <property type="entry name" value="vanZ_1"/>
    <property type="match status" value="1"/>
</dbReference>
<gene>
    <name evidence="2" type="ORF">HMPREF6485_1001</name>
</gene>
<accession>E6K5W5</accession>
<feature type="transmembrane region" description="Helical" evidence="1">
    <location>
        <begin position="106"/>
        <end position="127"/>
    </location>
</feature>
<reference evidence="2 3" key="1">
    <citation type="submission" date="2010-10" db="EMBL/GenBank/DDBJ databases">
        <authorList>
            <person name="Muzny D."/>
            <person name="Qin X."/>
            <person name="Deng J."/>
            <person name="Jiang H."/>
            <person name="Liu Y."/>
            <person name="Qu J."/>
            <person name="Song X.-Z."/>
            <person name="Zhang L."/>
            <person name="Thornton R."/>
            <person name="Coyle M."/>
            <person name="Francisco L."/>
            <person name="Jackson L."/>
            <person name="Javaid M."/>
            <person name="Korchina V."/>
            <person name="Kovar C."/>
            <person name="Mata R."/>
            <person name="Mathew T."/>
            <person name="Ngo R."/>
            <person name="Nguyen L."/>
            <person name="Nguyen N."/>
            <person name="Okwuonu G."/>
            <person name="Ongeri F."/>
            <person name="Pham C."/>
            <person name="Simmons D."/>
            <person name="Wilczek-Boney K."/>
            <person name="Hale W."/>
            <person name="Jakkamsetti A."/>
            <person name="Pham P."/>
            <person name="Ruth R."/>
            <person name="San Lucas F."/>
            <person name="Warren J."/>
            <person name="Zhang J."/>
            <person name="Zhao Z."/>
            <person name="Zhou C."/>
            <person name="Zhu D."/>
            <person name="Lee S."/>
            <person name="Bess C."/>
            <person name="Blankenburg K."/>
            <person name="Forbes L."/>
            <person name="Fu Q."/>
            <person name="Gubbala S."/>
            <person name="Hirani K."/>
            <person name="Jayaseelan J.C."/>
            <person name="Lara F."/>
            <person name="Munidasa M."/>
            <person name="Palculict T."/>
            <person name="Patil S."/>
            <person name="Pu L.-L."/>
            <person name="Saada N."/>
            <person name="Tang L."/>
            <person name="Weissenberger G."/>
            <person name="Zhu Y."/>
            <person name="Hemphill L."/>
            <person name="Shang Y."/>
            <person name="Youmans B."/>
            <person name="Ayvaz T."/>
            <person name="Ross M."/>
            <person name="Santibanez J."/>
            <person name="Aqrawi P."/>
            <person name="Gross S."/>
            <person name="Joshi V."/>
            <person name="Fowler G."/>
            <person name="Nazareth L."/>
            <person name="Reid J."/>
            <person name="Worley K."/>
            <person name="Petrosino J."/>
            <person name="Highlander S."/>
            <person name="Gibbs R."/>
        </authorList>
    </citation>
    <scope>NUCLEOTIDE SEQUENCE [LARGE SCALE GENOMIC DNA]</scope>
    <source>
        <strain evidence="2 3">ATCC 33574</strain>
    </source>
</reference>
<keyword evidence="1" id="KW-0472">Membrane</keyword>
<evidence type="ECO:0000313" key="2">
    <source>
        <dbReference type="EMBL" id="EFU31054.1"/>
    </source>
</evidence>
<dbReference type="STRING" id="873513.HMPREF6485_1001"/>
<protein>
    <recommendedName>
        <fullName evidence="4">VanZ-like domain-containing protein</fullName>
    </recommendedName>
</protein>
<sequence>MKFIGDYPLSLLLTVIIWVLCFINVPETPLENITLMDKWTHIAMYLVLGVVIFWESNRKRKRAMPPVQEMKKAKVVLWTFVLPALMGGLIEILQANCTGGRRSGDWLDFAADSIGAALALAICMLPAKCRARGGKDS</sequence>
<dbReference type="Proteomes" id="UP000003112">
    <property type="component" value="Unassembled WGS sequence"/>
</dbReference>
<feature type="transmembrane region" description="Helical" evidence="1">
    <location>
        <begin position="7"/>
        <end position="26"/>
    </location>
</feature>
<dbReference type="eggNOG" id="COG5652">
    <property type="taxonomic scope" value="Bacteria"/>
</dbReference>
<proteinExistence type="predicted"/>
<keyword evidence="1" id="KW-0812">Transmembrane</keyword>
<feature type="transmembrane region" description="Helical" evidence="1">
    <location>
        <begin position="38"/>
        <end position="54"/>
    </location>
</feature>
<evidence type="ECO:0000313" key="3">
    <source>
        <dbReference type="Proteomes" id="UP000003112"/>
    </source>
</evidence>
<evidence type="ECO:0008006" key="4">
    <source>
        <dbReference type="Google" id="ProtNLM"/>
    </source>
</evidence>
<dbReference type="AlphaFoldDB" id="E6K5W5"/>
<comment type="caution">
    <text evidence="2">The sequence shown here is derived from an EMBL/GenBank/DDBJ whole genome shotgun (WGS) entry which is preliminary data.</text>
</comment>
<feature type="transmembrane region" description="Helical" evidence="1">
    <location>
        <begin position="75"/>
        <end position="94"/>
    </location>
</feature>
<name>E6K5W5_9BACT</name>
<dbReference type="PANTHER" id="PTHR28008">
    <property type="entry name" value="DOMAIN PROTEIN, PUTATIVE (AFU_ORTHOLOGUE AFUA_3G10980)-RELATED"/>
    <property type="match status" value="1"/>
</dbReference>
<evidence type="ECO:0000256" key="1">
    <source>
        <dbReference type="SAM" id="Phobius"/>
    </source>
</evidence>
<keyword evidence="3" id="KW-1185">Reference proteome</keyword>